<dbReference type="InterPro" id="IPR028995">
    <property type="entry name" value="Glyco_hydro_57/38_cen_sf"/>
</dbReference>
<evidence type="ECO:0000256" key="6">
    <source>
        <dbReference type="ARBA" id="ARBA00023295"/>
    </source>
</evidence>
<keyword evidence="4" id="KW-0378">Hydrolase</keyword>
<keyword evidence="6" id="KW-0326">Glycosidase</keyword>
<name>A0A0N5D6K0_THECL</name>
<accession>A0A0N5D6K0</accession>
<dbReference type="Gene3D" id="2.60.40.1180">
    <property type="entry name" value="Golgi alpha-mannosidase II"/>
    <property type="match status" value="1"/>
</dbReference>
<dbReference type="GO" id="GO:0006491">
    <property type="term" value="P:N-glycan processing"/>
    <property type="evidence" value="ECO:0007669"/>
    <property type="project" value="TreeGrafter"/>
</dbReference>
<dbReference type="CDD" id="cd10809">
    <property type="entry name" value="GH38N_AMII_GMII_SfManIII_like"/>
    <property type="match status" value="1"/>
</dbReference>
<protein>
    <recommendedName>
        <fullName evidence="8">mannosyl-oligosaccharide 1,3-1,6-alpha-mannosidase</fullName>
        <ecNumber evidence="8">3.2.1.114</ecNumber>
    </recommendedName>
    <alternativeName>
        <fullName evidence="9">Mannosyl-oligosaccharide 1,3-1,6-alpha-mannosidase</fullName>
    </alternativeName>
</protein>
<evidence type="ECO:0000313" key="12">
    <source>
        <dbReference type="EMBL" id="VDN06230.1"/>
    </source>
</evidence>
<dbReference type="Pfam" id="PF09261">
    <property type="entry name" value="Alpha-mann_mid"/>
    <property type="match status" value="1"/>
</dbReference>
<dbReference type="GO" id="GO:0004572">
    <property type="term" value="F:mannosyl-oligosaccharide 1,3-1,6-alpha-mannosidase activity"/>
    <property type="evidence" value="ECO:0007669"/>
    <property type="project" value="UniProtKB-EC"/>
</dbReference>
<dbReference type="InterPro" id="IPR037094">
    <property type="entry name" value="Glyco_hydro_38_cen_sf"/>
</dbReference>
<dbReference type="InterPro" id="IPR050843">
    <property type="entry name" value="Glycosyl_Hydrlase_38"/>
</dbReference>
<dbReference type="Pfam" id="PF01074">
    <property type="entry name" value="Glyco_hydro_38N"/>
    <property type="match status" value="1"/>
</dbReference>
<dbReference type="GO" id="GO:0046872">
    <property type="term" value="F:metal ion binding"/>
    <property type="evidence" value="ECO:0007669"/>
    <property type="project" value="UniProtKB-KW"/>
</dbReference>
<dbReference type="SMART" id="SM00872">
    <property type="entry name" value="Alpha-mann_mid"/>
    <property type="match status" value="1"/>
</dbReference>
<dbReference type="STRING" id="103827.A0A0N5D6K0"/>
<dbReference type="InterPro" id="IPR000602">
    <property type="entry name" value="Glyco_hydro_38_N"/>
</dbReference>
<dbReference type="InterPro" id="IPR013780">
    <property type="entry name" value="Glyco_hydro_b"/>
</dbReference>
<dbReference type="FunFam" id="3.20.110.10:FF:000003">
    <property type="entry name" value="Alpha-mannosidase"/>
    <property type="match status" value="1"/>
</dbReference>
<comment type="cofactor">
    <cofactor evidence="1">
        <name>Zn(2+)</name>
        <dbReference type="ChEBI" id="CHEBI:29105"/>
    </cofactor>
</comment>
<dbReference type="InterPro" id="IPR027291">
    <property type="entry name" value="Glyco_hydro_38_N_sf"/>
</dbReference>
<evidence type="ECO:0000313" key="14">
    <source>
        <dbReference type="WBParaSite" id="TCLT_0000866401-mRNA-1"/>
    </source>
</evidence>
<dbReference type="EC" id="3.2.1.114" evidence="8"/>
<dbReference type="WBParaSite" id="TCLT_0000866401-mRNA-1">
    <property type="protein sequence ID" value="TCLT_0000866401-mRNA-1"/>
    <property type="gene ID" value="TCLT_0000866401"/>
</dbReference>
<proteinExistence type="inferred from homology"/>
<evidence type="ECO:0000256" key="4">
    <source>
        <dbReference type="ARBA" id="ARBA00022801"/>
    </source>
</evidence>
<reference evidence="12 13" key="2">
    <citation type="submission" date="2018-11" db="EMBL/GenBank/DDBJ databases">
        <authorList>
            <consortium name="Pathogen Informatics"/>
        </authorList>
    </citation>
    <scope>NUCLEOTIDE SEQUENCE [LARGE SCALE GENOMIC DNA]</scope>
</reference>
<organism evidence="14">
    <name type="scientific">Thelazia callipaeda</name>
    <name type="common">Oriental eyeworm</name>
    <name type="synonym">Parasitic nematode</name>
    <dbReference type="NCBI Taxonomy" id="103827"/>
    <lineage>
        <taxon>Eukaryota</taxon>
        <taxon>Metazoa</taxon>
        <taxon>Ecdysozoa</taxon>
        <taxon>Nematoda</taxon>
        <taxon>Chromadorea</taxon>
        <taxon>Rhabditida</taxon>
        <taxon>Spirurina</taxon>
        <taxon>Spiruromorpha</taxon>
        <taxon>Thelazioidea</taxon>
        <taxon>Thelaziidae</taxon>
        <taxon>Thelazia</taxon>
    </lineage>
</organism>
<dbReference type="SUPFAM" id="SSF88713">
    <property type="entry name" value="Glycoside hydrolase/deacetylase"/>
    <property type="match status" value="1"/>
</dbReference>
<comment type="function">
    <text evidence="7">Catalyzes the first committed step in the biosynthesis of complex N-glycans. It controls conversion of high mannose to complex N-glycans; the final hydrolytic step in the N-glycan maturation pathway.</text>
</comment>
<comment type="similarity">
    <text evidence="2">Belongs to the glycosyl hydrolase 38 family.</text>
</comment>
<keyword evidence="13" id="KW-1185">Reference proteome</keyword>
<evidence type="ECO:0000256" key="9">
    <source>
        <dbReference type="ARBA" id="ARBA00083602"/>
    </source>
</evidence>
<gene>
    <name evidence="12" type="ORF">TCLT_LOCUS8653</name>
</gene>
<evidence type="ECO:0000256" key="5">
    <source>
        <dbReference type="ARBA" id="ARBA00022833"/>
    </source>
</evidence>
<evidence type="ECO:0000259" key="11">
    <source>
        <dbReference type="SMART" id="SM00872"/>
    </source>
</evidence>
<dbReference type="PANTHER" id="PTHR11607:SF3">
    <property type="entry name" value="LYSOSOMAL ALPHA-MANNOSIDASE"/>
    <property type="match status" value="1"/>
</dbReference>
<dbReference type="OrthoDB" id="10261055at2759"/>
<evidence type="ECO:0000256" key="7">
    <source>
        <dbReference type="ARBA" id="ARBA00059516"/>
    </source>
</evidence>
<dbReference type="AlphaFoldDB" id="A0A0N5D6K0"/>
<sequence length="733" mass="85628">MLKKVHLERQQWKESQDIFGGEAKKFEGRQEPVGRIRTSFMNSSERFKQKIEQLPVATGTTNNYQKQAVQGVIHPPIKAKGQKMNDEVWVDNFKQLMNRTSFISTNPCFAMDSMTRPDSKIQMLDMYSELPFDDPDGGVWKQGYDITYDKVLVKDQKQLEVIVVPHSHNDPGWIKTFEEYYEVHTQNILNNMLTSLQKMDEMRFVYAEMSFFEKWWAEIDEKSREIVKQLLKSGKLEILTGGWVMPDEANSHYYAVISQLMEGHEWIQNHIGKDYKPKNHWSIDPFGLSPTIPYFMKMSNLSNGVVQRVHYSVKKYLAEKQELEFMWRQLWSGFSNTTDFTMHVMPFFSYDVPHTCGPDPKICCQFDFKRTAEGGLSCPWGIAAVDITNANIKKKAAVLYDQYRKKAQLFKTNVVLIPLGDDFRYDSKFEWNAQYENYIKLFKYMNAEKEWNVNARFGTLNDYFQLVHQRLHEDKTDLSVLSGDFFTYADRNDHYWSGYYTSRPFYKRLDRVLQHYVRTAEILYSFTKIIQSERNIPSRFFGLLVEARRWMSLFQHHDGVTGTSKTVVMDDYGKKMFTALKNSEEIILMATDILLRKQISPKFSSVPRLSMEQYFKTFDSLPSKRTVNQKSEMILFNSLENSRVETVCVHVNNLNTVVEIAGSNIPVLQQIGPLIEFIDGDWVIDTSLYELCFISMMEPLSFKKYVLKAGTAISKAIIRLNFTGLESRLTYSL</sequence>
<dbReference type="GO" id="GO:0006013">
    <property type="term" value="P:mannose metabolic process"/>
    <property type="evidence" value="ECO:0007669"/>
    <property type="project" value="InterPro"/>
</dbReference>
<dbReference type="SUPFAM" id="SSF88688">
    <property type="entry name" value="Families 57/38 glycoside transferase middle domain"/>
    <property type="match status" value="1"/>
</dbReference>
<dbReference type="PANTHER" id="PTHR11607">
    <property type="entry name" value="ALPHA-MANNOSIDASE"/>
    <property type="match status" value="1"/>
</dbReference>
<evidence type="ECO:0000313" key="13">
    <source>
        <dbReference type="Proteomes" id="UP000276776"/>
    </source>
</evidence>
<dbReference type="InterPro" id="IPR015341">
    <property type="entry name" value="Glyco_hydro_38_cen"/>
</dbReference>
<dbReference type="OMA" id="ANTHIFA"/>
<evidence type="ECO:0000256" key="8">
    <source>
        <dbReference type="ARBA" id="ARBA00066412"/>
    </source>
</evidence>
<feature type="domain" description="Glycoside hydrolase family 38 central" evidence="11">
    <location>
        <begin position="494"/>
        <end position="576"/>
    </location>
</feature>
<evidence type="ECO:0000256" key="2">
    <source>
        <dbReference type="ARBA" id="ARBA00009792"/>
    </source>
</evidence>
<dbReference type="FunFam" id="1.20.1270.50:FF:000001">
    <property type="entry name" value="Alpha-mannosidase"/>
    <property type="match status" value="1"/>
</dbReference>
<dbReference type="EMBL" id="UYYF01004663">
    <property type="protein sequence ID" value="VDN06230.1"/>
    <property type="molecule type" value="Genomic_DNA"/>
</dbReference>
<reference evidence="14" key="1">
    <citation type="submission" date="2017-02" db="UniProtKB">
        <authorList>
            <consortium name="WormBaseParasite"/>
        </authorList>
    </citation>
    <scope>IDENTIFICATION</scope>
</reference>
<keyword evidence="3" id="KW-0479">Metal-binding</keyword>
<dbReference type="SUPFAM" id="SSF74650">
    <property type="entry name" value="Galactose mutarotase-like"/>
    <property type="match status" value="1"/>
</dbReference>
<dbReference type="GO" id="GO:0000139">
    <property type="term" value="C:Golgi membrane"/>
    <property type="evidence" value="ECO:0007669"/>
    <property type="project" value="TreeGrafter"/>
</dbReference>
<dbReference type="InterPro" id="IPR011013">
    <property type="entry name" value="Gal_mutarotase_sf_dom"/>
</dbReference>
<dbReference type="InterPro" id="IPR011330">
    <property type="entry name" value="Glyco_hydro/deAcase_b/a-brl"/>
</dbReference>
<keyword evidence="5" id="KW-0862">Zinc</keyword>
<dbReference type="Gene3D" id="1.20.1270.50">
    <property type="entry name" value="Glycoside hydrolase family 38, central domain"/>
    <property type="match status" value="1"/>
</dbReference>
<dbReference type="Proteomes" id="UP000276776">
    <property type="component" value="Unassembled WGS sequence"/>
</dbReference>
<evidence type="ECO:0000256" key="3">
    <source>
        <dbReference type="ARBA" id="ARBA00022723"/>
    </source>
</evidence>
<evidence type="ECO:0000256" key="1">
    <source>
        <dbReference type="ARBA" id="ARBA00001947"/>
    </source>
</evidence>
<dbReference type="Gene3D" id="3.20.110.10">
    <property type="entry name" value="Glycoside hydrolase 38, N terminal domain"/>
    <property type="match status" value="1"/>
</dbReference>
<evidence type="ECO:0000256" key="10">
    <source>
        <dbReference type="ARBA" id="ARBA00093232"/>
    </source>
</evidence>
<comment type="catalytic activity">
    <reaction evidence="10">
        <text>N(4)-{beta-D-GlcNAc-(1-&gt;2)-alpha-D-Man-(1-&gt;3)-[alpha-D-Man-(1-&gt;3)-[alpha-D-Man-(1-&gt;6)]-alpha-D-Man-(1-&gt;6)]-beta-D-Man-(1-&gt;4)-beta-D-GlcNAc-(1-&gt;4)-beta-D-GlcNAc}-L-asparaginyl-[protein] + 2 H2O = 2 alpha-D-mannopyranose + an N(4)-{beta-D-GlcNAc-(1-&gt;2)-alpha-D-Man-(1-&gt;3)-[alpha-D-Man-(1-&gt;6)]-beta-D-Man-(1-&gt;4)-beta-D-GlcNAc-(1-&gt;4)-beta-D-GlcNAc}-L-asparaginyl-[protein]</text>
        <dbReference type="Rhea" id="RHEA:56052"/>
        <dbReference type="Rhea" id="RHEA-COMP:14368"/>
        <dbReference type="Rhea" id="RHEA-COMP:14369"/>
        <dbReference type="ChEBI" id="CHEBI:15377"/>
        <dbReference type="ChEBI" id="CHEBI:28729"/>
        <dbReference type="ChEBI" id="CHEBI:60615"/>
        <dbReference type="ChEBI" id="CHEBI:60625"/>
        <dbReference type="EC" id="3.2.1.114"/>
    </reaction>
</comment>
<dbReference type="GO" id="GO:0030246">
    <property type="term" value="F:carbohydrate binding"/>
    <property type="evidence" value="ECO:0007669"/>
    <property type="project" value="InterPro"/>
</dbReference>